<comment type="similarity">
    <text evidence="2">Belongs to the TlyA family.</text>
</comment>
<comment type="caution">
    <text evidence="5">The sequence shown here is derived from an EMBL/GenBank/DDBJ whole genome shotgun (WGS) entry which is preliminary data.</text>
</comment>
<dbReference type="GO" id="GO:0008168">
    <property type="term" value="F:methyltransferase activity"/>
    <property type="evidence" value="ECO:0007669"/>
    <property type="project" value="UniProtKB-KW"/>
</dbReference>
<keyword evidence="5" id="KW-0489">Methyltransferase</keyword>
<organism evidence="5 6">
    <name type="scientific">Blautia faecis</name>
    <dbReference type="NCBI Taxonomy" id="871665"/>
    <lineage>
        <taxon>Bacteria</taxon>
        <taxon>Bacillati</taxon>
        <taxon>Bacillota</taxon>
        <taxon>Clostridia</taxon>
        <taxon>Lachnospirales</taxon>
        <taxon>Lachnospiraceae</taxon>
        <taxon>Blautia</taxon>
    </lineage>
</organism>
<evidence type="ECO:0000259" key="4">
    <source>
        <dbReference type="SMART" id="SM00363"/>
    </source>
</evidence>
<dbReference type="Pfam" id="PF01728">
    <property type="entry name" value="FtsJ"/>
    <property type="match status" value="1"/>
</dbReference>
<name>A0ABX2H9W5_9FIRM</name>
<dbReference type="SMART" id="SM00363">
    <property type="entry name" value="S4"/>
    <property type="match status" value="1"/>
</dbReference>
<dbReference type="NCBIfam" id="TIGR00478">
    <property type="entry name" value="tly"/>
    <property type="match status" value="1"/>
</dbReference>
<dbReference type="PROSITE" id="PS50889">
    <property type="entry name" value="S4"/>
    <property type="match status" value="1"/>
</dbReference>
<dbReference type="PIRSF" id="PIRSF005578">
    <property type="entry name" value="TlyA"/>
    <property type="match status" value="1"/>
</dbReference>
<dbReference type="PANTHER" id="PTHR32319:SF0">
    <property type="entry name" value="BACTERIAL HEMOLYSIN-LIKE PROTEIN"/>
    <property type="match status" value="1"/>
</dbReference>
<dbReference type="SUPFAM" id="SSF53335">
    <property type="entry name" value="S-adenosyl-L-methionine-dependent methyltransferases"/>
    <property type="match status" value="1"/>
</dbReference>
<dbReference type="Gene3D" id="3.40.50.150">
    <property type="entry name" value="Vaccinia Virus protein VP39"/>
    <property type="match status" value="1"/>
</dbReference>
<evidence type="ECO:0000256" key="1">
    <source>
        <dbReference type="ARBA" id="ARBA00022884"/>
    </source>
</evidence>
<keyword evidence="1 3" id="KW-0694">RNA-binding</keyword>
<gene>
    <name evidence="5" type="ORF">G5B17_12780</name>
</gene>
<dbReference type="Pfam" id="PF01479">
    <property type="entry name" value="S4"/>
    <property type="match status" value="1"/>
</dbReference>
<protein>
    <submittedName>
        <fullName evidence="5">TlyA family RNA methyltransferase</fullName>
    </submittedName>
</protein>
<dbReference type="GO" id="GO:0032259">
    <property type="term" value="P:methylation"/>
    <property type="evidence" value="ECO:0007669"/>
    <property type="project" value="UniProtKB-KW"/>
</dbReference>
<keyword evidence="6" id="KW-1185">Reference proteome</keyword>
<keyword evidence="5" id="KW-0808">Transferase</keyword>
<dbReference type="EMBL" id="JAAITS010000036">
    <property type="protein sequence ID" value="NSG86262.1"/>
    <property type="molecule type" value="Genomic_DNA"/>
</dbReference>
<evidence type="ECO:0000313" key="5">
    <source>
        <dbReference type="EMBL" id="NSG86262.1"/>
    </source>
</evidence>
<accession>A0ABX2H9W5</accession>
<sequence>MKKRLDMMLVERALAPSREKAKAYIMAGQVYVDGQKEDKAGSMFAETVKVEVRGNTLPYVSRGGLKLEKAMNEFDVSLEGKVCMDVGASTGGFTDCMLQNGGVKVYSIDVGYGQLDWKLRNDPRVVCMEKTNIRYVVPEDIQEKPAFSSIDVSFISLTKVLGPVRNLLTEDGEIVCLIKPQFEAGREKVGKKGVVRDPAVHEEVIEKVRDFAMSISLEPCHLSFSPIKGPEGNIEYLLHLKKRPEGTEVPDSLTVKVEDVVAQAHGALDKPAEK</sequence>
<proteinExistence type="inferred from homology"/>
<dbReference type="CDD" id="cd00165">
    <property type="entry name" value="S4"/>
    <property type="match status" value="1"/>
</dbReference>
<dbReference type="PANTHER" id="PTHR32319">
    <property type="entry name" value="BACTERIAL HEMOLYSIN-LIKE PROTEIN"/>
    <property type="match status" value="1"/>
</dbReference>
<dbReference type="Proteomes" id="UP001644719">
    <property type="component" value="Unassembled WGS sequence"/>
</dbReference>
<reference evidence="5 6" key="1">
    <citation type="journal article" date="2020" name="Cell Host Microbe">
        <title>Functional and Genomic Variation between Human-Derived Isolates of Lachnospiraceae Reveals Inter- and Intra-Species Diversity.</title>
        <authorList>
            <person name="Sorbara M.T."/>
            <person name="Littmann E.R."/>
            <person name="Fontana E."/>
            <person name="Moody T.U."/>
            <person name="Kohout C.E."/>
            <person name="Gjonbalaj M."/>
            <person name="Eaton V."/>
            <person name="Seok R."/>
            <person name="Leiner I.M."/>
            <person name="Pamer E.G."/>
        </authorList>
    </citation>
    <scope>NUCLEOTIDE SEQUENCE [LARGE SCALE GENOMIC DNA]</scope>
    <source>
        <strain evidence="5 6">MSK.17.74</strain>
    </source>
</reference>
<dbReference type="InterPro" id="IPR047048">
    <property type="entry name" value="TlyA"/>
</dbReference>
<dbReference type="Gene3D" id="3.10.290.10">
    <property type="entry name" value="RNA-binding S4 domain"/>
    <property type="match status" value="1"/>
</dbReference>
<dbReference type="InterPro" id="IPR036986">
    <property type="entry name" value="S4_RNA-bd_sf"/>
</dbReference>
<evidence type="ECO:0000256" key="2">
    <source>
        <dbReference type="ARBA" id="ARBA00029460"/>
    </source>
</evidence>
<evidence type="ECO:0000313" key="6">
    <source>
        <dbReference type="Proteomes" id="UP001644719"/>
    </source>
</evidence>
<dbReference type="InterPro" id="IPR029063">
    <property type="entry name" value="SAM-dependent_MTases_sf"/>
</dbReference>
<feature type="domain" description="RNA-binding S4" evidence="4">
    <location>
        <begin position="3"/>
        <end position="68"/>
    </location>
</feature>
<dbReference type="InterPro" id="IPR002942">
    <property type="entry name" value="S4_RNA-bd"/>
</dbReference>
<dbReference type="SUPFAM" id="SSF55174">
    <property type="entry name" value="Alpha-L RNA-binding motif"/>
    <property type="match status" value="1"/>
</dbReference>
<dbReference type="InterPro" id="IPR004538">
    <property type="entry name" value="Hemolysin_A/TlyA"/>
</dbReference>
<evidence type="ECO:0000256" key="3">
    <source>
        <dbReference type="PROSITE-ProRule" id="PRU00182"/>
    </source>
</evidence>
<dbReference type="InterPro" id="IPR002877">
    <property type="entry name" value="RNA_MeTrfase_FtsJ_dom"/>
</dbReference>
<dbReference type="RefSeq" id="WP_148462520.1">
    <property type="nucleotide sequence ID" value="NZ_JAAIPU010000004.1"/>
</dbReference>